<dbReference type="SUPFAM" id="SSF53850">
    <property type="entry name" value="Periplasmic binding protein-like II"/>
    <property type="match status" value="1"/>
</dbReference>
<dbReference type="PROSITE" id="PS51257">
    <property type="entry name" value="PROKAR_LIPOPROTEIN"/>
    <property type="match status" value="1"/>
</dbReference>
<organism evidence="3 4">
    <name type="scientific">Nocardioides kongjuensis</name>
    <dbReference type="NCBI Taxonomy" id="349522"/>
    <lineage>
        <taxon>Bacteria</taxon>
        <taxon>Bacillati</taxon>
        <taxon>Actinomycetota</taxon>
        <taxon>Actinomycetes</taxon>
        <taxon>Propionibacteriales</taxon>
        <taxon>Nocardioidaceae</taxon>
        <taxon>Nocardioides</taxon>
    </lineage>
</organism>
<dbReference type="PROSITE" id="PS51318">
    <property type="entry name" value="TAT"/>
    <property type="match status" value="1"/>
</dbReference>
<evidence type="ECO:0000259" key="2">
    <source>
        <dbReference type="Pfam" id="PF09084"/>
    </source>
</evidence>
<dbReference type="AlphaFoldDB" id="A0A852S1Y2"/>
<evidence type="ECO:0000313" key="3">
    <source>
        <dbReference type="EMBL" id="NYD32832.1"/>
    </source>
</evidence>
<feature type="signal peptide" evidence="1">
    <location>
        <begin position="1"/>
        <end position="32"/>
    </location>
</feature>
<accession>A0A852S1Y2</accession>
<dbReference type="Proteomes" id="UP000582231">
    <property type="component" value="Unassembled WGS sequence"/>
</dbReference>
<sequence>MTGSQRSMTSRRGFLRYTGMGALAIGSAGLLAACGDDGGSAAGKGGAAGALTKPTRFRIASAPGDNYFLDQVNVSEKQFEAYNLQIGKLIFPQSGVQAMQLLAGGGVDGMVQDPILTMASYVNGQKGKRPVMVGMRIPETTYSIVANAGTDFPDDSASFEDKMKALKGKRVGVAAVGAGSDQQLKLALEAAGMTYDDVEHVGVGQFASGIAQMKAKRLEAYVTVTWATTRLAAAQTGGRVYVDFLADSTPEVLRNQQVQYFITREDFLEKNPAVIQAWLDAQTEAKDWVVANPDKAADLLNKTSFDGKGEQFAKDYITHFTDVVVPKIQPDWRVPKDAVDFMIDIAVQLGTVKEGQVSYEDLVAESARA</sequence>
<name>A0A852S1Y2_9ACTN</name>
<dbReference type="InterPro" id="IPR015168">
    <property type="entry name" value="SsuA/THI5"/>
</dbReference>
<keyword evidence="1" id="KW-0732">Signal</keyword>
<dbReference type="PANTHER" id="PTHR30024">
    <property type="entry name" value="ALIPHATIC SULFONATES-BINDING PROTEIN-RELATED"/>
    <property type="match status" value="1"/>
</dbReference>
<dbReference type="RefSeq" id="WP_179728955.1">
    <property type="nucleotide sequence ID" value="NZ_BAABEF010000001.1"/>
</dbReference>
<evidence type="ECO:0000313" key="4">
    <source>
        <dbReference type="Proteomes" id="UP000582231"/>
    </source>
</evidence>
<dbReference type="Gene3D" id="3.40.190.10">
    <property type="entry name" value="Periplasmic binding protein-like II"/>
    <property type="match status" value="2"/>
</dbReference>
<feature type="chain" id="PRO_5038491768" evidence="1">
    <location>
        <begin position="33"/>
        <end position="369"/>
    </location>
</feature>
<protein>
    <submittedName>
        <fullName evidence="3">ABC-type nitrate/sulfonate/bicarbonate transport system substrate-binding protein</fullName>
    </submittedName>
</protein>
<gene>
    <name evidence="3" type="ORF">BJ958_004378</name>
</gene>
<feature type="domain" description="SsuA/THI5-like" evidence="2">
    <location>
        <begin position="84"/>
        <end position="296"/>
    </location>
</feature>
<dbReference type="Pfam" id="PF09084">
    <property type="entry name" value="NMT1"/>
    <property type="match status" value="1"/>
</dbReference>
<keyword evidence="4" id="KW-1185">Reference proteome</keyword>
<proteinExistence type="predicted"/>
<reference evidence="3 4" key="1">
    <citation type="submission" date="2020-07" db="EMBL/GenBank/DDBJ databases">
        <title>Sequencing the genomes of 1000 actinobacteria strains.</title>
        <authorList>
            <person name="Klenk H.-P."/>
        </authorList>
    </citation>
    <scope>NUCLEOTIDE SEQUENCE [LARGE SCALE GENOMIC DNA]</scope>
    <source>
        <strain evidence="3 4">DSM 19082</strain>
    </source>
</reference>
<dbReference type="InterPro" id="IPR006311">
    <property type="entry name" value="TAT_signal"/>
</dbReference>
<evidence type="ECO:0000256" key="1">
    <source>
        <dbReference type="SAM" id="SignalP"/>
    </source>
</evidence>
<dbReference type="EMBL" id="JACCBF010000001">
    <property type="protein sequence ID" value="NYD32832.1"/>
    <property type="molecule type" value="Genomic_DNA"/>
</dbReference>
<comment type="caution">
    <text evidence="3">The sequence shown here is derived from an EMBL/GenBank/DDBJ whole genome shotgun (WGS) entry which is preliminary data.</text>
</comment>